<name>A0A2T6KHB4_9RHOB</name>
<accession>A0A2T6KHB4</accession>
<dbReference type="PANTHER" id="PTHR38465">
    <property type="entry name" value="HTH-TYPE TRANSCRIPTIONAL REGULATOR MJ1563-RELATED"/>
    <property type="match status" value="1"/>
</dbReference>
<reference evidence="5 6" key="1">
    <citation type="submission" date="2018-04" db="EMBL/GenBank/DDBJ databases">
        <title>Genomic Encyclopedia of Archaeal and Bacterial Type Strains, Phase II (KMG-II): from individual species to whole genera.</title>
        <authorList>
            <person name="Goeker M."/>
        </authorList>
    </citation>
    <scope>NUCLEOTIDE SEQUENCE [LARGE SCALE GENOMIC DNA]</scope>
    <source>
        <strain evidence="5 6">DSM 29955</strain>
    </source>
</reference>
<evidence type="ECO:0000256" key="1">
    <source>
        <dbReference type="ARBA" id="ARBA00023015"/>
    </source>
</evidence>
<evidence type="ECO:0000256" key="2">
    <source>
        <dbReference type="ARBA" id="ARBA00023125"/>
    </source>
</evidence>
<keyword evidence="6" id="KW-1185">Reference proteome</keyword>
<proteinExistence type="predicted"/>
<dbReference type="RefSeq" id="WP_108386484.1">
    <property type="nucleotide sequence ID" value="NZ_QBUD01000005.1"/>
</dbReference>
<dbReference type="AlphaFoldDB" id="A0A2T6KHB4"/>
<evidence type="ECO:0000256" key="3">
    <source>
        <dbReference type="ARBA" id="ARBA00023163"/>
    </source>
</evidence>
<evidence type="ECO:0000259" key="4">
    <source>
        <dbReference type="Pfam" id="PF12802"/>
    </source>
</evidence>
<dbReference type="GO" id="GO:0003700">
    <property type="term" value="F:DNA-binding transcription factor activity"/>
    <property type="evidence" value="ECO:0007669"/>
    <property type="project" value="InterPro"/>
</dbReference>
<evidence type="ECO:0000313" key="5">
    <source>
        <dbReference type="EMBL" id="PUB14902.1"/>
    </source>
</evidence>
<dbReference type="OrthoDB" id="2733322at2"/>
<keyword evidence="3" id="KW-0804">Transcription</keyword>
<dbReference type="InterPro" id="IPR036388">
    <property type="entry name" value="WH-like_DNA-bd_sf"/>
</dbReference>
<dbReference type="InterPro" id="IPR000835">
    <property type="entry name" value="HTH_MarR-typ"/>
</dbReference>
<feature type="domain" description="HTH marR-type" evidence="4">
    <location>
        <begin position="26"/>
        <end position="83"/>
    </location>
</feature>
<gene>
    <name evidence="5" type="ORF">C8N45_105125</name>
</gene>
<sequence>MTDGAPVSDTRAEFIEKIGLITQAEGMPRIAGRVFGMLIFDGEAASFGDLATRLQVSRGSISSSIRLLEERGLVKRIAKPGDRQDYFQLAPNPYVSMLEGVQKRARSTRDEITHTINALPAGSDAINRLQEYANFYAKTAAAIGTVINALHTSKACDTGQAPAAPKDDDHEN</sequence>
<keyword evidence="1" id="KW-0805">Transcription regulation</keyword>
<comment type="caution">
    <text evidence="5">The sequence shown here is derived from an EMBL/GenBank/DDBJ whole genome shotgun (WGS) entry which is preliminary data.</text>
</comment>
<dbReference type="InterPro" id="IPR036390">
    <property type="entry name" value="WH_DNA-bd_sf"/>
</dbReference>
<keyword evidence="2" id="KW-0238">DNA-binding</keyword>
<dbReference type="GO" id="GO:0003677">
    <property type="term" value="F:DNA binding"/>
    <property type="evidence" value="ECO:0007669"/>
    <property type="project" value="UniProtKB-KW"/>
</dbReference>
<dbReference type="Gene3D" id="1.10.10.10">
    <property type="entry name" value="Winged helix-like DNA-binding domain superfamily/Winged helix DNA-binding domain"/>
    <property type="match status" value="1"/>
</dbReference>
<protein>
    <submittedName>
        <fullName evidence="5">MarR family protein</fullName>
    </submittedName>
</protein>
<dbReference type="PANTHER" id="PTHR38465:SF1">
    <property type="entry name" value="HTH-TYPE TRANSCRIPTIONAL REGULATOR MJ1563-RELATED"/>
    <property type="match status" value="1"/>
</dbReference>
<dbReference type="Pfam" id="PF12802">
    <property type="entry name" value="MarR_2"/>
    <property type="match status" value="1"/>
</dbReference>
<dbReference type="InterPro" id="IPR052362">
    <property type="entry name" value="HTH-GbsR_regulator"/>
</dbReference>
<evidence type="ECO:0000313" key="6">
    <source>
        <dbReference type="Proteomes" id="UP000244523"/>
    </source>
</evidence>
<dbReference type="SUPFAM" id="SSF46785">
    <property type="entry name" value="Winged helix' DNA-binding domain"/>
    <property type="match status" value="1"/>
</dbReference>
<dbReference type="EMBL" id="QBUD01000005">
    <property type="protein sequence ID" value="PUB14902.1"/>
    <property type="molecule type" value="Genomic_DNA"/>
</dbReference>
<dbReference type="Proteomes" id="UP000244523">
    <property type="component" value="Unassembled WGS sequence"/>
</dbReference>
<organism evidence="5 6">
    <name type="scientific">Yoonia sediminilitoris</name>
    <dbReference type="NCBI Taxonomy" id="1286148"/>
    <lineage>
        <taxon>Bacteria</taxon>
        <taxon>Pseudomonadati</taxon>
        <taxon>Pseudomonadota</taxon>
        <taxon>Alphaproteobacteria</taxon>
        <taxon>Rhodobacterales</taxon>
        <taxon>Paracoccaceae</taxon>
        <taxon>Yoonia</taxon>
    </lineage>
</organism>